<evidence type="ECO:0000256" key="7">
    <source>
        <dbReference type="ARBA" id="ARBA00030776"/>
    </source>
</evidence>
<dbReference type="FunFam" id="1.10.287.180:FF:000001">
    <property type="entry name" value="Transcription elongation factor GreA"/>
    <property type="match status" value="1"/>
</dbReference>
<accession>A0A2M7V4H7</accession>
<dbReference type="InterPro" id="IPR023459">
    <property type="entry name" value="Tscrpt_elong_fac_GreA/B_fam"/>
</dbReference>
<comment type="caution">
    <text evidence="12">The sequence shown here is derived from an EMBL/GenBank/DDBJ whole genome shotgun (WGS) entry which is preliminary data.</text>
</comment>
<comment type="function">
    <text evidence="6 8 9">Necessary for efficient RNA polymerase transcription elongation past template-encoded arresting sites. The arresting sites in DNA have the property of trapping a certain fraction of elongating RNA polymerases that pass through, resulting in locked ternary complexes. Cleavage of the nascent transcript by cleavage factors such as GreA or GreB allows the resumption of elongation from the new 3'terminus. GreA releases sequences of 2 to 3 nucleotides.</text>
</comment>
<dbReference type="InterPro" id="IPR028624">
    <property type="entry name" value="Tscrpt_elong_fac_GreA/B"/>
</dbReference>
<name>A0A2M7V4H7_9BACT</name>
<keyword evidence="12" id="KW-0648">Protein biosynthesis</keyword>
<dbReference type="GO" id="GO:0006354">
    <property type="term" value="P:DNA-templated transcription elongation"/>
    <property type="evidence" value="ECO:0007669"/>
    <property type="project" value="TreeGrafter"/>
</dbReference>
<evidence type="ECO:0000313" key="13">
    <source>
        <dbReference type="Proteomes" id="UP000230078"/>
    </source>
</evidence>
<dbReference type="SUPFAM" id="SSF54534">
    <property type="entry name" value="FKBP-like"/>
    <property type="match status" value="1"/>
</dbReference>
<dbReference type="NCBIfam" id="TIGR01462">
    <property type="entry name" value="greA"/>
    <property type="match status" value="1"/>
</dbReference>
<dbReference type="NCBIfam" id="NF001263">
    <property type="entry name" value="PRK00226.1-4"/>
    <property type="match status" value="1"/>
</dbReference>
<dbReference type="Pfam" id="PF01272">
    <property type="entry name" value="GreA_GreB"/>
    <property type="match status" value="1"/>
</dbReference>
<evidence type="ECO:0000256" key="9">
    <source>
        <dbReference type="RuleBase" id="RU000556"/>
    </source>
</evidence>
<dbReference type="InterPro" id="IPR018151">
    <property type="entry name" value="TF_GreA/GreB_CS"/>
</dbReference>
<dbReference type="InterPro" id="IPR036953">
    <property type="entry name" value="GreA/GreB_C_sf"/>
</dbReference>
<dbReference type="PROSITE" id="PS00829">
    <property type="entry name" value="GREAB_1"/>
    <property type="match status" value="1"/>
</dbReference>
<dbReference type="FunFam" id="3.10.50.30:FF:000001">
    <property type="entry name" value="Transcription elongation factor GreA"/>
    <property type="match status" value="1"/>
</dbReference>
<dbReference type="SUPFAM" id="SSF46557">
    <property type="entry name" value="GreA transcript cleavage protein, N-terminal domain"/>
    <property type="match status" value="1"/>
</dbReference>
<evidence type="ECO:0000313" key="12">
    <source>
        <dbReference type="EMBL" id="PIZ93424.1"/>
    </source>
</evidence>
<evidence type="ECO:0000259" key="11">
    <source>
        <dbReference type="Pfam" id="PF03449"/>
    </source>
</evidence>
<keyword evidence="12" id="KW-0251">Elongation factor</keyword>
<dbReference type="GO" id="GO:0070063">
    <property type="term" value="F:RNA polymerase binding"/>
    <property type="evidence" value="ECO:0007669"/>
    <property type="project" value="InterPro"/>
</dbReference>
<evidence type="ECO:0000256" key="1">
    <source>
        <dbReference type="ARBA" id="ARBA00008213"/>
    </source>
</evidence>
<dbReference type="PANTHER" id="PTHR30437:SF4">
    <property type="entry name" value="TRANSCRIPTION ELONGATION FACTOR GREA"/>
    <property type="match status" value="1"/>
</dbReference>
<evidence type="ECO:0000256" key="4">
    <source>
        <dbReference type="ARBA" id="ARBA00023125"/>
    </source>
</evidence>
<dbReference type="InterPro" id="IPR022691">
    <property type="entry name" value="Tscrpt_elong_fac_GreA/B_N"/>
</dbReference>
<gene>
    <name evidence="8" type="primary">greA</name>
    <name evidence="12" type="ORF">COX83_02110</name>
</gene>
<protein>
    <recommendedName>
        <fullName evidence="2 8">Transcription elongation factor GreA</fullName>
    </recommendedName>
    <alternativeName>
        <fullName evidence="7 8">Transcript cleavage factor GreA</fullName>
    </alternativeName>
</protein>
<keyword evidence="4 8" id="KW-0238">DNA-binding</keyword>
<keyword evidence="5 8" id="KW-0804">Transcription</keyword>
<dbReference type="InterPro" id="IPR036805">
    <property type="entry name" value="Tscrpt_elong_fac_GreA/B_N_sf"/>
</dbReference>
<feature type="domain" description="Transcription elongation factor GreA/GreB C-terminal" evidence="10">
    <location>
        <begin position="84"/>
        <end position="155"/>
    </location>
</feature>
<dbReference type="Proteomes" id="UP000230078">
    <property type="component" value="Unassembled WGS sequence"/>
</dbReference>
<evidence type="ECO:0000256" key="2">
    <source>
        <dbReference type="ARBA" id="ARBA00013729"/>
    </source>
</evidence>
<reference evidence="13" key="1">
    <citation type="submission" date="2017-09" db="EMBL/GenBank/DDBJ databases">
        <title>Depth-based differentiation of microbial function through sediment-hosted aquifers and enrichment of novel symbionts in the deep terrestrial subsurface.</title>
        <authorList>
            <person name="Probst A.J."/>
            <person name="Ladd B."/>
            <person name="Jarett J.K."/>
            <person name="Geller-Mcgrath D.E."/>
            <person name="Sieber C.M.K."/>
            <person name="Emerson J.B."/>
            <person name="Anantharaman K."/>
            <person name="Thomas B.C."/>
            <person name="Malmstrom R."/>
            <person name="Stieglmeier M."/>
            <person name="Klingl A."/>
            <person name="Woyke T."/>
            <person name="Ryan C.M."/>
            <person name="Banfield J.F."/>
        </authorList>
    </citation>
    <scope>NUCLEOTIDE SEQUENCE [LARGE SCALE GENOMIC DNA]</scope>
</reference>
<dbReference type="Pfam" id="PF03449">
    <property type="entry name" value="GreA_GreB_N"/>
    <property type="match status" value="1"/>
</dbReference>
<dbReference type="GO" id="GO:0032784">
    <property type="term" value="P:regulation of DNA-templated transcription elongation"/>
    <property type="evidence" value="ECO:0007669"/>
    <property type="project" value="UniProtKB-UniRule"/>
</dbReference>
<comment type="similarity">
    <text evidence="1 8 9">Belongs to the GreA/GreB family.</text>
</comment>
<keyword evidence="3 8" id="KW-0805">Transcription regulation</keyword>
<dbReference type="PIRSF" id="PIRSF006092">
    <property type="entry name" value="GreA_GreB"/>
    <property type="match status" value="1"/>
</dbReference>
<proteinExistence type="inferred from homology"/>
<evidence type="ECO:0000256" key="3">
    <source>
        <dbReference type="ARBA" id="ARBA00023015"/>
    </source>
</evidence>
<sequence length="155" mass="16890">MTDTTQYLSQEKKVDLEQELVQLKSTKIPEIAGRIDEAKQMGDLSENAEYHDARDQMAWAQSRVLEVEAILHNAEVITATGSDDGFVDLGATVVVKVNGKEKEYTIVGVQEADPLAGKISNESPLGGAFIGRKKGDVVEVKVPAGMQEYKIISVK</sequence>
<organism evidence="12 13">
    <name type="scientific">Candidatus Magasanikbacteria bacterium CG_4_10_14_0_2_um_filter_41_31</name>
    <dbReference type="NCBI Taxonomy" id="1974639"/>
    <lineage>
        <taxon>Bacteria</taxon>
        <taxon>Candidatus Magasanikiibacteriota</taxon>
    </lineage>
</organism>
<dbReference type="InterPro" id="IPR006359">
    <property type="entry name" value="Tscrpt_elong_fac_GreA"/>
</dbReference>
<evidence type="ECO:0000256" key="6">
    <source>
        <dbReference type="ARBA" id="ARBA00024916"/>
    </source>
</evidence>
<dbReference type="GO" id="GO:0003677">
    <property type="term" value="F:DNA binding"/>
    <property type="evidence" value="ECO:0007669"/>
    <property type="project" value="UniProtKB-UniRule"/>
</dbReference>
<dbReference type="GO" id="GO:0003746">
    <property type="term" value="F:translation elongation factor activity"/>
    <property type="evidence" value="ECO:0007669"/>
    <property type="project" value="UniProtKB-KW"/>
</dbReference>
<dbReference type="InterPro" id="IPR001437">
    <property type="entry name" value="Tscrpt_elong_fac_GreA/B_C"/>
</dbReference>
<evidence type="ECO:0000256" key="8">
    <source>
        <dbReference type="HAMAP-Rule" id="MF_00105"/>
    </source>
</evidence>
<feature type="domain" description="Transcription elongation factor GreA/GreB N-terminal" evidence="11">
    <location>
        <begin position="7"/>
        <end position="76"/>
    </location>
</feature>
<dbReference type="Gene3D" id="3.10.50.30">
    <property type="entry name" value="Transcription elongation factor, GreA/GreB, C-terminal domain"/>
    <property type="match status" value="1"/>
</dbReference>
<dbReference type="PANTHER" id="PTHR30437">
    <property type="entry name" value="TRANSCRIPTION ELONGATION FACTOR GREA"/>
    <property type="match status" value="1"/>
</dbReference>
<evidence type="ECO:0000259" key="10">
    <source>
        <dbReference type="Pfam" id="PF01272"/>
    </source>
</evidence>
<evidence type="ECO:0000256" key="5">
    <source>
        <dbReference type="ARBA" id="ARBA00023163"/>
    </source>
</evidence>
<dbReference type="EMBL" id="PFPI01000026">
    <property type="protein sequence ID" value="PIZ93424.1"/>
    <property type="molecule type" value="Genomic_DNA"/>
</dbReference>
<dbReference type="Gene3D" id="1.10.287.180">
    <property type="entry name" value="Transcription elongation factor, GreA/GreB, N-terminal domain"/>
    <property type="match status" value="1"/>
</dbReference>
<dbReference type="AlphaFoldDB" id="A0A2M7V4H7"/>
<dbReference type="HAMAP" id="MF_00105">
    <property type="entry name" value="GreA_GreB"/>
    <property type="match status" value="1"/>
</dbReference>